<organism evidence="2 3">
    <name type="scientific">Solanum commersonii</name>
    <name type="common">Commerson's wild potato</name>
    <name type="synonym">Commerson's nightshade</name>
    <dbReference type="NCBI Taxonomy" id="4109"/>
    <lineage>
        <taxon>Eukaryota</taxon>
        <taxon>Viridiplantae</taxon>
        <taxon>Streptophyta</taxon>
        <taxon>Embryophyta</taxon>
        <taxon>Tracheophyta</taxon>
        <taxon>Spermatophyta</taxon>
        <taxon>Magnoliopsida</taxon>
        <taxon>eudicotyledons</taxon>
        <taxon>Gunneridae</taxon>
        <taxon>Pentapetalae</taxon>
        <taxon>asterids</taxon>
        <taxon>lamiids</taxon>
        <taxon>Solanales</taxon>
        <taxon>Solanaceae</taxon>
        <taxon>Solanoideae</taxon>
        <taxon>Solaneae</taxon>
        <taxon>Solanum</taxon>
    </lineage>
</organism>
<dbReference type="AlphaFoldDB" id="A0A9J6B2T2"/>
<dbReference type="OrthoDB" id="1310362at2759"/>
<dbReference type="EMBL" id="JACXVP010000001">
    <property type="protein sequence ID" value="KAG5631061.1"/>
    <property type="molecule type" value="Genomic_DNA"/>
</dbReference>
<proteinExistence type="predicted"/>
<evidence type="ECO:0000313" key="2">
    <source>
        <dbReference type="EMBL" id="KAG5631061.1"/>
    </source>
</evidence>
<accession>A0A9J6B2T2</accession>
<feature type="compositionally biased region" description="Polar residues" evidence="1">
    <location>
        <begin position="71"/>
        <end position="83"/>
    </location>
</feature>
<name>A0A9J6B2T2_SOLCO</name>
<protein>
    <submittedName>
        <fullName evidence="2">Uncharacterized protein</fullName>
    </submittedName>
</protein>
<sequence length="92" mass="10265">MTHIDQTTPNLQKDRNMMNQVSTHKANNDIVPEPAPYTITQSFAARLRQNKAKNDIHIDLATPIITTKQVLPAGATTTDTNQEPNEEKANEI</sequence>
<keyword evidence="3" id="KW-1185">Reference proteome</keyword>
<comment type="caution">
    <text evidence="2">The sequence shown here is derived from an EMBL/GenBank/DDBJ whole genome shotgun (WGS) entry which is preliminary data.</text>
</comment>
<dbReference type="Proteomes" id="UP000824120">
    <property type="component" value="Chromosome 1"/>
</dbReference>
<evidence type="ECO:0000313" key="3">
    <source>
        <dbReference type="Proteomes" id="UP000824120"/>
    </source>
</evidence>
<evidence type="ECO:0000256" key="1">
    <source>
        <dbReference type="SAM" id="MobiDB-lite"/>
    </source>
</evidence>
<gene>
    <name evidence="2" type="ORF">H5410_002778</name>
</gene>
<reference evidence="2 3" key="1">
    <citation type="submission" date="2020-09" db="EMBL/GenBank/DDBJ databases">
        <title>De no assembly of potato wild relative species, Solanum commersonii.</title>
        <authorList>
            <person name="Cho K."/>
        </authorList>
    </citation>
    <scope>NUCLEOTIDE SEQUENCE [LARGE SCALE GENOMIC DNA]</scope>
    <source>
        <strain evidence="2">LZ3.2</strain>
        <tissue evidence="2">Leaf</tissue>
    </source>
</reference>
<feature type="region of interest" description="Disordered" evidence="1">
    <location>
        <begin position="71"/>
        <end position="92"/>
    </location>
</feature>